<reference evidence="3" key="1">
    <citation type="submission" date="2020-06" db="EMBL/GenBank/DDBJ databases">
        <authorList>
            <person name="Li T."/>
            <person name="Hu X."/>
            <person name="Zhang T."/>
            <person name="Song X."/>
            <person name="Zhang H."/>
            <person name="Dai N."/>
            <person name="Sheng W."/>
            <person name="Hou X."/>
            <person name="Wei L."/>
        </authorList>
    </citation>
    <scope>NUCLEOTIDE SEQUENCE</scope>
    <source>
        <strain evidence="3">KEN8</strain>
        <tissue evidence="3">Leaf</tissue>
    </source>
</reference>
<evidence type="ECO:0000256" key="1">
    <source>
        <dbReference type="SAM" id="SignalP"/>
    </source>
</evidence>
<dbReference type="Pfam" id="PF00149">
    <property type="entry name" value="Metallophos"/>
    <property type="match status" value="1"/>
</dbReference>
<dbReference type="InterPro" id="IPR004843">
    <property type="entry name" value="Calcineurin-like_PHP"/>
</dbReference>
<sequence length="160" mass="17731">MGNLIGITILLLLLIAIPFPPSSSSSSATSSSGNSSKRELIEVGGGPDDLVWVVQLSDLHFSVHHPERAREFQEIVGFALSFIKPSLVLLTGDLTGFILIENFCFSVSSDGKSKDLLIMKQDEDEWIEYQKVMQDVVQRSGLDRSAFYDIRGNHDNLVYL</sequence>
<dbReference type="GO" id="GO:0016787">
    <property type="term" value="F:hydrolase activity"/>
    <property type="evidence" value="ECO:0007669"/>
    <property type="project" value="InterPro"/>
</dbReference>
<keyword evidence="1" id="KW-0732">Signal</keyword>
<feature type="domain" description="Calcineurin-like phosphoesterase" evidence="2">
    <location>
        <begin position="53"/>
        <end position="155"/>
    </location>
</feature>
<dbReference type="InterPro" id="IPR029052">
    <property type="entry name" value="Metallo-depent_PP-like"/>
</dbReference>
<dbReference type="PANTHER" id="PTHR14795">
    <property type="entry name" value="HELICASE RELATED"/>
    <property type="match status" value="1"/>
</dbReference>
<dbReference type="PANTHER" id="PTHR14795:SF0">
    <property type="entry name" value="TRANSMEMBRANE PROTEIN 62"/>
    <property type="match status" value="1"/>
</dbReference>
<gene>
    <name evidence="3" type="ORF">Scaly_2661800</name>
</gene>
<accession>A0AAW2J997</accession>
<proteinExistence type="predicted"/>
<feature type="signal peptide" evidence="1">
    <location>
        <begin position="1"/>
        <end position="24"/>
    </location>
</feature>
<name>A0AAW2J997_9LAMI</name>
<comment type="caution">
    <text evidence="3">The sequence shown here is derived from an EMBL/GenBank/DDBJ whole genome shotgun (WGS) entry which is preliminary data.</text>
</comment>
<reference evidence="3" key="2">
    <citation type="journal article" date="2024" name="Plant">
        <title>Genomic evolution and insights into agronomic trait innovations of Sesamum species.</title>
        <authorList>
            <person name="Miao H."/>
            <person name="Wang L."/>
            <person name="Qu L."/>
            <person name="Liu H."/>
            <person name="Sun Y."/>
            <person name="Le M."/>
            <person name="Wang Q."/>
            <person name="Wei S."/>
            <person name="Zheng Y."/>
            <person name="Lin W."/>
            <person name="Duan Y."/>
            <person name="Cao H."/>
            <person name="Xiong S."/>
            <person name="Wang X."/>
            <person name="Wei L."/>
            <person name="Li C."/>
            <person name="Ma Q."/>
            <person name="Ju M."/>
            <person name="Zhao R."/>
            <person name="Li G."/>
            <person name="Mu C."/>
            <person name="Tian Q."/>
            <person name="Mei H."/>
            <person name="Zhang T."/>
            <person name="Gao T."/>
            <person name="Zhang H."/>
        </authorList>
    </citation>
    <scope>NUCLEOTIDE SEQUENCE</scope>
    <source>
        <strain evidence="3">KEN8</strain>
    </source>
</reference>
<protein>
    <submittedName>
        <fullName evidence="3">Metallophosphoesterase</fullName>
    </submittedName>
</protein>
<organism evidence="3">
    <name type="scientific">Sesamum calycinum</name>
    <dbReference type="NCBI Taxonomy" id="2727403"/>
    <lineage>
        <taxon>Eukaryota</taxon>
        <taxon>Viridiplantae</taxon>
        <taxon>Streptophyta</taxon>
        <taxon>Embryophyta</taxon>
        <taxon>Tracheophyta</taxon>
        <taxon>Spermatophyta</taxon>
        <taxon>Magnoliopsida</taxon>
        <taxon>eudicotyledons</taxon>
        <taxon>Gunneridae</taxon>
        <taxon>Pentapetalae</taxon>
        <taxon>asterids</taxon>
        <taxon>lamiids</taxon>
        <taxon>Lamiales</taxon>
        <taxon>Pedaliaceae</taxon>
        <taxon>Sesamum</taxon>
    </lineage>
</organism>
<evidence type="ECO:0000313" key="3">
    <source>
        <dbReference type="EMBL" id="KAL0290677.1"/>
    </source>
</evidence>
<evidence type="ECO:0000259" key="2">
    <source>
        <dbReference type="Pfam" id="PF00149"/>
    </source>
</evidence>
<dbReference type="EMBL" id="JACGWM010001625">
    <property type="protein sequence ID" value="KAL0290677.1"/>
    <property type="molecule type" value="Genomic_DNA"/>
</dbReference>
<dbReference type="AlphaFoldDB" id="A0AAW2J997"/>
<feature type="chain" id="PRO_5043621116" evidence="1">
    <location>
        <begin position="25"/>
        <end position="160"/>
    </location>
</feature>
<dbReference type="SUPFAM" id="SSF56300">
    <property type="entry name" value="Metallo-dependent phosphatases"/>
    <property type="match status" value="1"/>
</dbReference>